<dbReference type="GO" id="GO:0005615">
    <property type="term" value="C:extracellular space"/>
    <property type="evidence" value="ECO:0007669"/>
    <property type="project" value="TreeGrafter"/>
</dbReference>
<comment type="similarity">
    <text evidence="2">Belongs to the chromogranin/secretogranin protein family.</text>
</comment>
<feature type="compositionally biased region" description="Basic and acidic residues" evidence="14">
    <location>
        <begin position="318"/>
        <end position="371"/>
    </location>
</feature>
<dbReference type="EMBL" id="VZTY01003598">
    <property type="protein sequence ID" value="NXU48332.1"/>
    <property type="molecule type" value="Genomic_DNA"/>
</dbReference>
<sequence>LLGVSTIPVEKDHVEEMVMQCIVEVLSNALAKPNAPPINPECEEILKKSGRNDRERSENNQLEARLLKDSAEMEEQHTESMEKEQRQAEEESKKLLEGNDEKNLAHQEGQIEEEEEDGHHLPLPEETIHREEKKGYQEIQGGEKRYHSEEESKENSHHDEEVEQDLLNMKSRTGGVNTEEFPGGNDEPPMEGGMQSPYKRISGGEEGEKEKREKYHSESEEQDFSHQQEQEQSVESEKTEEEMQPYTGKGYQRKHRMGDSSEEKRGRGREREEPSEKSNTVETHLWDNRNHHQKYHEESEQQHEEKRGSHGRQGSAGAEEKRRGEQGSEESRERWQQSEENGEDNHERHHHSEESNEKWREERRQHDGSHEGRKHHYSEGMESEEEAYRYLGAGSKNKQHHAGGSYHPWDNEDEGSKRTYAQEGEEQARRHHSTEENMEWQRYLGHGEEEEKEVEKKHHISHQMGNQEENMEEGRYTERERYRSHLPVEIKKRTMASYSPLYPLLWWKSHQFEKRDGIGQQHLEGKEEGRPTLSKKGLFPQYSDYDWWEKKQLLNALNNGGTEQKNLSRIKRYDVKRQYEKMDELAELLNYRKKSEFTELNNSGEDVRKRHVIRKKRPLTEEEEKKLENLAAMDLELQKIVEKFNEKRRS</sequence>
<dbReference type="Pfam" id="PF01271">
    <property type="entry name" value="Granin"/>
    <property type="match status" value="1"/>
</dbReference>
<dbReference type="PRINTS" id="PR00659">
    <property type="entry name" value="CHROMOGRANIN"/>
</dbReference>
<dbReference type="PROSITE" id="PS00422">
    <property type="entry name" value="GRANINS_1"/>
    <property type="match status" value="1"/>
</dbReference>
<dbReference type="AlphaFoldDB" id="A0A7L3L3E1"/>
<evidence type="ECO:0000256" key="5">
    <source>
        <dbReference type="ARBA" id="ARBA00022641"/>
    </source>
</evidence>
<evidence type="ECO:0000256" key="13">
    <source>
        <dbReference type="ARBA" id="ARBA00044763"/>
    </source>
</evidence>
<comment type="caution">
    <text evidence="15">The sequence shown here is derived from an EMBL/GenBank/DDBJ whole genome shotgun (WGS) entry which is preliminary data.</text>
</comment>
<accession>A0A7L3L3E1</accession>
<keyword evidence="7" id="KW-0732">Signal</keyword>
<feature type="compositionally biased region" description="Basic and acidic residues" evidence="14">
    <location>
        <begin position="65"/>
        <end position="105"/>
    </location>
</feature>
<feature type="non-terminal residue" evidence="15">
    <location>
        <position position="1"/>
    </location>
</feature>
<feature type="compositionally biased region" description="Basic and acidic residues" evidence="14">
    <location>
        <begin position="44"/>
        <end position="58"/>
    </location>
</feature>
<evidence type="ECO:0000256" key="3">
    <source>
        <dbReference type="ARBA" id="ARBA00022525"/>
    </source>
</evidence>
<evidence type="ECO:0000256" key="2">
    <source>
        <dbReference type="ARBA" id="ARBA00005723"/>
    </source>
</evidence>
<keyword evidence="16" id="KW-1185">Reference proteome</keyword>
<feature type="compositionally biased region" description="Basic and acidic residues" evidence="14">
    <location>
        <begin position="117"/>
        <end position="160"/>
    </location>
</feature>
<feature type="compositionally biased region" description="Basic and acidic residues" evidence="14">
    <location>
        <begin position="202"/>
        <end position="229"/>
    </location>
</feature>
<feature type="region of interest" description="Disordered" evidence="14">
    <location>
        <begin position="32"/>
        <end position="476"/>
    </location>
</feature>
<evidence type="ECO:0000313" key="15">
    <source>
        <dbReference type="EMBL" id="NXU48332.1"/>
    </source>
</evidence>
<dbReference type="InterPro" id="IPR001819">
    <property type="entry name" value="Chromogranin_AB"/>
</dbReference>
<comment type="subunit">
    <text evidence="13">Interacts with ITPR1 in the secretory granules.</text>
</comment>
<name>A0A7L3L3E1_9CHAR</name>
<evidence type="ECO:0000256" key="6">
    <source>
        <dbReference type="ARBA" id="ARBA00022685"/>
    </source>
</evidence>
<proteinExistence type="inferred from homology"/>
<protein>
    <recommendedName>
        <fullName evidence="11">Secretogranin-1</fullName>
    </recommendedName>
    <alternativeName>
        <fullName evidence="12">Chromogranin-B</fullName>
    </alternativeName>
</protein>
<reference evidence="15 16" key="1">
    <citation type="submission" date="2019-09" db="EMBL/GenBank/DDBJ databases">
        <title>Bird 10,000 Genomes (B10K) Project - Family phase.</title>
        <authorList>
            <person name="Zhang G."/>
        </authorList>
    </citation>
    <scope>NUCLEOTIDE SEQUENCE [LARGE SCALE GENOMIC DNA]</scope>
    <source>
        <strain evidence="15">B10K-DU-029-46</strain>
    </source>
</reference>
<feature type="compositionally biased region" description="Basic and acidic residues" evidence="14">
    <location>
        <begin position="445"/>
        <end position="456"/>
    </location>
</feature>
<evidence type="ECO:0000256" key="10">
    <source>
        <dbReference type="ARBA" id="ARBA00023180"/>
    </source>
</evidence>
<feature type="compositionally biased region" description="Basic and acidic residues" evidence="14">
    <location>
        <begin position="284"/>
        <end position="308"/>
    </location>
</feature>
<feature type="compositionally biased region" description="Basic and acidic residues" evidence="14">
    <location>
        <begin position="257"/>
        <end position="276"/>
    </location>
</feature>
<organism evidence="15 16">
    <name type="scientific">Turnix velox</name>
    <name type="common">Little buttonquail</name>
    <dbReference type="NCBI Taxonomy" id="2529409"/>
    <lineage>
        <taxon>Eukaryota</taxon>
        <taxon>Metazoa</taxon>
        <taxon>Chordata</taxon>
        <taxon>Craniata</taxon>
        <taxon>Vertebrata</taxon>
        <taxon>Euteleostomi</taxon>
        <taxon>Archelosauria</taxon>
        <taxon>Archosauria</taxon>
        <taxon>Dinosauria</taxon>
        <taxon>Saurischia</taxon>
        <taxon>Theropoda</taxon>
        <taxon>Coelurosauria</taxon>
        <taxon>Aves</taxon>
        <taxon>Neognathae</taxon>
        <taxon>Neoaves</taxon>
        <taxon>Charadriiformes</taxon>
        <taxon>Turnicidae</taxon>
        <taxon>Turnix</taxon>
    </lineage>
</organism>
<dbReference type="OrthoDB" id="9907623at2759"/>
<evidence type="ECO:0000256" key="1">
    <source>
        <dbReference type="ARBA" id="ARBA00004613"/>
    </source>
</evidence>
<evidence type="ECO:0000256" key="9">
    <source>
        <dbReference type="ARBA" id="ARBA00023157"/>
    </source>
</evidence>
<dbReference type="InterPro" id="IPR001990">
    <property type="entry name" value="Granin"/>
</dbReference>
<evidence type="ECO:0000256" key="7">
    <source>
        <dbReference type="ARBA" id="ARBA00022729"/>
    </source>
</evidence>
<keyword evidence="4" id="KW-0597">Phosphoprotein</keyword>
<dbReference type="Proteomes" id="UP000582182">
    <property type="component" value="Unassembled WGS sequence"/>
</dbReference>
<keyword evidence="9" id="KW-1015">Disulfide bond</keyword>
<evidence type="ECO:0000256" key="4">
    <source>
        <dbReference type="ARBA" id="ARBA00022553"/>
    </source>
</evidence>
<dbReference type="InterPro" id="IPR018054">
    <property type="entry name" value="Chromogranin_CS"/>
</dbReference>
<feature type="non-terminal residue" evidence="15">
    <location>
        <position position="650"/>
    </location>
</feature>
<keyword evidence="6" id="KW-0165">Cleavage on pair of basic residues</keyword>
<keyword evidence="3" id="KW-0964">Secreted</keyword>
<keyword evidence="8" id="KW-0654">Proteoglycan</keyword>
<dbReference type="GO" id="GO:0030141">
    <property type="term" value="C:secretory granule"/>
    <property type="evidence" value="ECO:0007669"/>
    <property type="project" value="InterPro"/>
</dbReference>
<evidence type="ECO:0000256" key="8">
    <source>
        <dbReference type="ARBA" id="ARBA00022974"/>
    </source>
</evidence>
<evidence type="ECO:0000256" key="11">
    <source>
        <dbReference type="ARBA" id="ARBA00039221"/>
    </source>
</evidence>
<evidence type="ECO:0000313" key="16">
    <source>
        <dbReference type="Proteomes" id="UP000582182"/>
    </source>
</evidence>
<keyword evidence="10" id="KW-0325">Glycoprotein</keyword>
<evidence type="ECO:0000256" key="12">
    <source>
        <dbReference type="ARBA" id="ARBA00042410"/>
    </source>
</evidence>
<comment type="subcellular location">
    <subcellularLocation>
        <location evidence="1">Secreted</location>
    </subcellularLocation>
</comment>
<dbReference type="PANTHER" id="PTHR10583:SF4">
    <property type="entry name" value="SECRETOGRANIN-1"/>
    <property type="match status" value="1"/>
</dbReference>
<evidence type="ECO:0000256" key="14">
    <source>
        <dbReference type="SAM" id="MobiDB-lite"/>
    </source>
</evidence>
<feature type="compositionally biased region" description="Acidic residues" evidence="14">
    <location>
        <begin position="232"/>
        <end position="243"/>
    </location>
</feature>
<gene>
    <name evidence="15" type="primary">Chgb</name>
    <name evidence="15" type="ORF">TURVEL_R06128</name>
</gene>
<keyword evidence="5" id="KW-0765">Sulfation</keyword>
<dbReference type="PANTHER" id="PTHR10583">
    <property type="entry name" value="CHROMOGRANIN"/>
    <property type="match status" value="1"/>
</dbReference>